<evidence type="ECO:0000256" key="2">
    <source>
        <dbReference type="ARBA" id="ARBA00022723"/>
    </source>
</evidence>
<dbReference type="SUPFAM" id="SSF52141">
    <property type="entry name" value="Uracil-DNA glycosylase-like"/>
    <property type="match status" value="1"/>
</dbReference>
<dbReference type="Pfam" id="PF03167">
    <property type="entry name" value="UDG"/>
    <property type="match status" value="1"/>
</dbReference>
<feature type="domain" description="Uracil-DNA glycosylase-like" evidence="11">
    <location>
        <begin position="154"/>
        <end position="331"/>
    </location>
</feature>
<dbReference type="InterPro" id="IPR051536">
    <property type="entry name" value="UDG_Type-4/5"/>
</dbReference>
<evidence type="ECO:0000313" key="13">
    <source>
        <dbReference type="Proteomes" id="UP001501455"/>
    </source>
</evidence>
<dbReference type="Proteomes" id="UP001501455">
    <property type="component" value="Unassembled WGS sequence"/>
</dbReference>
<dbReference type="PANTHER" id="PTHR33693:SF3">
    <property type="entry name" value="TYPE-5 URACIL-DNA GLYCOSYLASE"/>
    <property type="match status" value="1"/>
</dbReference>
<reference evidence="13" key="1">
    <citation type="journal article" date="2019" name="Int. J. Syst. Evol. Microbiol.">
        <title>The Global Catalogue of Microorganisms (GCM) 10K type strain sequencing project: providing services to taxonomists for standard genome sequencing and annotation.</title>
        <authorList>
            <consortium name="The Broad Institute Genomics Platform"/>
            <consortium name="The Broad Institute Genome Sequencing Center for Infectious Disease"/>
            <person name="Wu L."/>
            <person name="Ma J."/>
        </authorList>
    </citation>
    <scope>NUCLEOTIDE SEQUENCE [LARGE SCALE GENOMIC DNA]</scope>
    <source>
        <strain evidence="13">JCM 4816</strain>
    </source>
</reference>
<evidence type="ECO:0000313" key="12">
    <source>
        <dbReference type="EMBL" id="GAA3493477.1"/>
    </source>
</evidence>
<name>A0ABP6TE40_9ACTN</name>
<keyword evidence="3" id="KW-0227">DNA damage</keyword>
<evidence type="ECO:0000256" key="7">
    <source>
        <dbReference type="ARBA" id="ARBA00023204"/>
    </source>
</evidence>
<evidence type="ECO:0000256" key="8">
    <source>
        <dbReference type="ARBA" id="ARBA00023779"/>
    </source>
</evidence>
<evidence type="ECO:0000259" key="11">
    <source>
        <dbReference type="SMART" id="SM00986"/>
    </source>
</evidence>
<keyword evidence="2" id="KW-0479">Metal-binding</keyword>
<dbReference type="PANTHER" id="PTHR33693">
    <property type="entry name" value="TYPE-5 URACIL-DNA GLYCOSYLASE"/>
    <property type="match status" value="1"/>
</dbReference>
<gene>
    <name evidence="12" type="ORF">GCM10019016_005760</name>
</gene>
<organism evidence="12 13">
    <name type="scientific">Streptomyces prasinosporus</name>
    <dbReference type="NCBI Taxonomy" id="68256"/>
    <lineage>
        <taxon>Bacteria</taxon>
        <taxon>Bacillati</taxon>
        <taxon>Actinomycetota</taxon>
        <taxon>Actinomycetes</taxon>
        <taxon>Kitasatosporales</taxon>
        <taxon>Streptomycetaceae</taxon>
        <taxon>Streptomyces</taxon>
        <taxon>Streptomyces albogriseolus group</taxon>
    </lineage>
</organism>
<dbReference type="EMBL" id="BAAAXF010000009">
    <property type="protein sequence ID" value="GAA3493477.1"/>
    <property type="molecule type" value="Genomic_DNA"/>
</dbReference>
<evidence type="ECO:0000256" key="9">
    <source>
        <dbReference type="ARBA" id="ARBA00023887"/>
    </source>
</evidence>
<proteinExistence type="inferred from homology"/>
<keyword evidence="1" id="KW-0004">4Fe-4S</keyword>
<evidence type="ECO:0000256" key="6">
    <source>
        <dbReference type="ARBA" id="ARBA00023014"/>
    </source>
</evidence>
<dbReference type="SMART" id="SM00986">
    <property type="entry name" value="UDG"/>
    <property type="match status" value="1"/>
</dbReference>
<evidence type="ECO:0000256" key="5">
    <source>
        <dbReference type="ARBA" id="ARBA00023004"/>
    </source>
</evidence>
<evidence type="ECO:0000256" key="4">
    <source>
        <dbReference type="ARBA" id="ARBA00022801"/>
    </source>
</evidence>
<keyword evidence="6" id="KW-0411">Iron-sulfur</keyword>
<protein>
    <recommendedName>
        <fullName evidence="9">Type-5 uracil-DNA glycosylase</fullName>
    </recommendedName>
</protein>
<evidence type="ECO:0000256" key="10">
    <source>
        <dbReference type="SAM" id="MobiDB-lite"/>
    </source>
</evidence>
<accession>A0ABP6TE40</accession>
<sequence>MDRVLTSRTDQIQLSTRTVSPFCGPAASAAATAAATFGSTGSGVAPAGPGVAAAPSAPSSAPAVLSFRAPSATMLPTLARPARRPDADIGGTHRRPGAAPDAYRGAMDPRGLDRLDRRISGCRACPRLVAWREEVARTRRAAFADWTYWGRPVPGFGPPDARLLIIGLAPAAHGGNRTGRMFTGDRSGDVLYQALYDVGLASQPTSVHAGDGLELHGVRVTAPVHCAPPANKPTPAERDACRPWLVQELRLLRPTVRAAVVLGAFGWQAALPAFAEAGWTVPRPRPAFGHGAHVELDAADGPALGLYGCFHVSQRNTFTGKLTPEMLRDVLRTAATAAGLRPAK</sequence>
<keyword evidence="5" id="KW-0408">Iron</keyword>
<keyword evidence="4" id="KW-0378">Hydrolase</keyword>
<comment type="similarity">
    <text evidence="8">Belongs to the uracil-DNA glycosylase (UDG) superfamily. Type 5 (UDGb) family.</text>
</comment>
<comment type="caution">
    <text evidence="12">The sequence shown here is derived from an EMBL/GenBank/DDBJ whole genome shotgun (WGS) entry which is preliminary data.</text>
</comment>
<evidence type="ECO:0000256" key="1">
    <source>
        <dbReference type="ARBA" id="ARBA00022485"/>
    </source>
</evidence>
<dbReference type="InterPro" id="IPR036895">
    <property type="entry name" value="Uracil-DNA_glycosylase-like_sf"/>
</dbReference>
<dbReference type="InterPro" id="IPR044147">
    <property type="entry name" value="UdgB-like"/>
</dbReference>
<keyword evidence="7" id="KW-0234">DNA repair</keyword>
<evidence type="ECO:0000256" key="3">
    <source>
        <dbReference type="ARBA" id="ARBA00022763"/>
    </source>
</evidence>
<dbReference type="SMART" id="SM00987">
    <property type="entry name" value="UreE_C"/>
    <property type="match status" value="1"/>
</dbReference>
<feature type="region of interest" description="Disordered" evidence="10">
    <location>
        <begin position="77"/>
        <end position="106"/>
    </location>
</feature>
<dbReference type="Gene3D" id="3.40.470.10">
    <property type="entry name" value="Uracil-DNA glycosylase-like domain"/>
    <property type="match status" value="1"/>
</dbReference>
<dbReference type="CDD" id="cd10031">
    <property type="entry name" value="UDG-F5_TTUDGB_like"/>
    <property type="match status" value="1"/>
</dbReference>
<dbReference type="InterPro" id="IPR005122">
    <property type="entry name" value="Uracil-DNA_glycosylase-like"/>
</dbReference>
<keyword evidence="13" id="KW-1185">Reference proteome</keyword>